<dbReference type="Proteomes" id="UP000030758">
    <property type="component" value="Unassembled WGS sequence"/>
</dbReference>
<name>A0A085MXV7_9BILA</name>
<evidence type="ECO:0000256" key="1">
    <source>
        <dbReference type="SAM" id="MobiDB-lite"/>
    </source>
</evidence>
<gene>
    <name evidence="2" type="ORF">M514_25772</name>
</gene>
<organism evidence="2">
    <name type="scientific">Trichuris suis</name>
    <name type="common">pig whipworm</name>
    <dbReference type="NCBI Taxonomy" id="68888"/>
    <lineage>
        <taxon>Eukaryota</taxon>
        <taxon>Metazoa</taxon>
        <taxon>Ecdysozoa</taxon>
        <taxon>Nematoda</taxon>
        <taxon>Enoplea</taxon>
        <taxon>Dorylaimia</taxon>
        <taxon>Trichinellida</taxon>
        <taxon>Trichuridae</taxon>
        <taxon>Trichuris</taxon>
    </lineage>
</organism>
<feature type="region of interest" description="Disordered" evidence="1">
    <location>
        <begin position="57"/>
        <end position="81"/>
    </location>
</feature>
<evidence type="ECO:0008006" key="3">
    <source>
        <dbReference type="Google" id="ProtNLM"/>
    </source>
</evidence>
<protein>
    <recommendedName>
        <fullName evidence="3">Mos1 transposase HTH domain-containing protein</fullName>
    </recommendedName>
</protein>
<dbReference type="EMBL" id="KL367603">
    <property type="protein sequence ID" value="KFD62053.1"/>
    <property type="molecule type" value="Genomic_DNA"/>
</dbReference>
<evidence type="ECO:0000313" key="2">
    <source>
        <dbReference type="EMBL" id="KFD62053.1"/>
    </source>
</evidence>
<dbReference type="AlphaFoldDB" id="A0A085MXV7"/>
<accession>A0A085MXV7</accession>
<reference evidence="2" key="1">
    <citation type="journal article" date="2014" name="Nat. Genet.">
        <title>Genome and transcriptome of the porcine whipworm Trichuris suis.</title>
        <authorList>
            <person name="Jex A.R."/>
            <person name="Nejsum P."/>
            <person name="Schwarz E.M."/>
            <person name="Hu L."/>
            <person name="Young N.D."/>
            <person name="Hall R.S."/>
            <person name="Korhonen P.K."/>
            <person name="Liao S."/>
            <person name="Thamsborg S."/>
            <person name="Xia J."/>
            <person name="Xu P."/>
            <person name="Wang S."/>
            <person name="Scheerlinck J.P."/>
            <person name="Hofmann A."/>
            <person name="Sternberg P.W."/>
            <person name="Wang J."/>
            <person name="Gasser R.B."/>
        </authorList>
    </citation>
    <scope>NUCLEOTIDE SEQUENCE [LARGE SCALE GENOMIC DNA]</scope>
    <source>
        <strain evidence="2">DCEP-RM93F</strain>
    </source>
</reference>
<proteinExistence type="predicted"/>
<sequence length="112" mass="12446">MENLCFEVRANIKFLSKLGWQPRRIIESLQQVSGSSASSESVVYEWIRRFKEGREAIEDDRRNRGPCPEPSGRRPQGSLGLSVPAEGRLGQSCNHALFKWTGGPCALFPVAG</sequence>